<keyword evidence="3" id="KW-0645">Protease</keyword>
<keyword evidence="11" id="KW-1185">Reference proteome</keyword>
<keyword evidence="6" id="KW-0862">Zinc</keyword>
<gene>
    <name evidence="10" type="ORF">TeGR_g15071</name>
</gene>
<evidence type="ECO:0000256" key="1">
    <source>
        <dbReference type="ARBA" id="ARBA00001947"/>
    </source>
</evidence>
<keyword evidence="8" id="KW-0472">Membrane</keyword>
<dbReference type="SMART" id="SM01263">
    <property type="entry name" value="Leuk-A4-hydro_C"/>
    <property type="match status" value="1"/>
</dbReference>
<evidence type="ECO:0000256" key="5">
    <source>
        <dbReference type="ARBA" id="ARBA00022801"/>
    </source>
</evidence>
<dbReference type="PANTHER" id="PTHR45726:SF3">
    <property type="entry name" value="LEUKOTRIENE A-4 HYDROLASE"/>
    <property type="match status" value="1"/>
</dbReference>
<evidence type="ECO:0000256" key="4">
    <source>
        <dbReference type="ARBA" id="ARBA00022723"/>
    </source>
</evidence>
<evidence type="ECO:0000313" key="10">
    <source>
        <dbReference type="EMBL" id="GMI31579.1"/>
    </source>
</evidence>
<evidence type="ECO:0000256" key="6">
    <source>
        <dbReference type="ARBA" id="ARBA00022833"/>
    </source>
</evidence>
<keyword evidence="8" id="KW-0812">Transmembrane</keyword>
<organism evidence="10 11">
    <name type="scientific">Tetraparma gracilis</name>
    <dbReference type="NCBI Taxonomy" id="2962635"/>
    <lineage>
        <taxon>Eukaryota</taxon>
        <taxon>Sar</taxon>
        <taxon>Stramenopiles</taxon>
        <taxon>Ochrophyta</taxon>
        <taxon>Bolidophyceae</taxon>
        <taxon>Parmales</taxon>
        <taxon>Triparmaceae</taxon>
        <taxon>Tetraparma</taxon>
    </lineage>
</organism>
<reference evidence="10 11" key="1">
    <citation type="journal article" date="2023" name="Commun. Biol.">
        <title>Genome analysis of Parmales, the sister group of diatoms, reveals the evolutionary specialization of diatoms from phago-mixotrophs to photoautotrophs.</title>
        <authorList>
            <person name="Ban H."/>
            <person name="Sato S."/>
            <person name="Yoshikawa S."/>
            <person name="Yamada K."/>
            <person name="Nakamura Y."/>
            <person name="Ichinomiya M."/>
            <person name="Sato N."/>
            <person name="Blanc-Mathieu R."/>
            <person name="Endo H."/>
            <person name="Kuwata A."/>
            <person name="Ogata H."/>
        </authorList>
    </citation>
    <scope>NUCLEOTIDE SEQUENCE [LARGE SCALE GENOMIC DNA]</scope>
</reference>
<comment type="similarity">
    <text evidence="2">Belongs to the peptidase M1 family.</text>
</comment>
<comment type="cofactor">
    <cofactor evidence="1">
        <name>Zn(2+)</name>
        <dbReference type="ChEBI" id="CHEBI:29105"/>
    </cofactor>
</comment>
<dbReference type="Proteomes" id="UP001165060">
    <property type="component" value="Unassembled WGS sequence"/>
</dbReference>
<dbReference type="PANTHER" id="PTHR45726">
    <property type="entry name" value="LEUKOTRIENE A-4 HYDROLASE"/>
    <property type="match status" value="1"/>
</dbReference>
<name>A0ABQ6MRG1_9STRA</name>
<feature type="domain" description="Peptidase M1 leukotriene A4 hydrolase/aminopeptidase C-terminal" evidence="9">
    <location>
        <begin position="41"/>
        <end position="192"/>
    </location>
</feature>
<dbReference type="Pfam" id="PF09127">
    <property type="entry name" value="Leuk-A4-hydro_C"/>
    <property type="match status" value="1"/>
</dbReference>
<dbReference type="InterPro" id="IPR015211">
    <property type="entry name" value="Peptidase_M1_C"/>
</dbReference>
<keyword evidence="5" id="KW-0378">Hydrolase</keyword>
<protein>
    <recommendedName>
        <fullName evidence="9">Peptidase M1 leukotriene A4 hydrolase/aminopeptidase C-terminal domain-containing protein</fullName>
    </recommendedName>
</protein>
<dbReference type="Gene3D" id="1.25.40.320">
    <property type="entry name" value="Peptidase M1, leukotriene A4 hydrolase/aminopeptidase C-terminal domain"/>
    <property type="match status" value="1"/>
</dbReference>
<comment type="caution">
    <text evidence="10">The sequence shown here is derived from an EMBL/GenBank/DDBJ whole genome shotgun (WGS) entry which is preliminary data.</text>
</comment>
<dbReference type="InterPro" id="IPR016024">
    <property type="entry name" value="ARM-type_fold"/>
</dbReference>
<keyword evidence="7" id="KW-0482">Metalloprotease</keyword>
<dbReference type="SUPFAM" id="SSF48371">
    <property type="entry name" value="ARM repeat"/>
    <property type="match status" value="1"/>
</dbReference>
<evidence type="ECO:0000256" key="3">
    <source>
        <dbReference type="ARBA" id="ARBA00022670"/>
    </source>
</evidence>
<dbReference type="InterPro" id="IPR034015">
    <property type="entry name" value="M1_LTA4H"/>
</dbReference>
<proteinExistence type="inferred from homology"/>
<dbReference type="InterPro" id="IPR038502">
    <property type="entry name" value="M1_LTA-4_hydro/amino_C_sf"/>
</dbReference>
<keyword evidence="8" id="KW-1133">Transmembrane helix</keyword>
<evidence type="ECO:0000313" key="11">
    <source>
        <dbReference type="Proteomes" id="UP001165060"/>
    </source>
</evidence>
<evidence type="ECO:0000256" key="8">
    <source>
        <dbReference type="SAM" id="Phobius"/>
    </source>
</evidence>
<evidence type="ECO:0000256" key="2">
    <source>
        <dbReference type="ARBA" id="ARBA00010136"/>
    </source>
</evidence>
<sequence>MEFKTYLESYFSPGDALAGFDWDYWFHEPGMPKEAPNFDRTLSSASEKLAADWIAFDASGGKGGVPSADISGWITNQTTCFLDAILSAADKEGGKPLKSATTMKMDEVYGFSRTKNSEVLFRFCAIAIAAEQSSILPVCLRFITTVGRMKYVRPLYRSLFASKMGKAAAVKTFKENRQVYHAIAAKMVATDLGVGDESEGSEGSAGALAKVVGGNKSAAVGVAVAAVAVVVALSLMRKRR</sequence>
<feature type="transmembrane region" description="Helical" evidence="8">
    <location>
        <begin position="218"/>
        <end position="236"/>
    </location>
</feature>
<evidence type="ECO:0000259" key="9">
    <source>
        <dbReference type="SMART" id="SM01263"/>
    </source>
</evidence>
<keyword evidence="4" id="KW-0479">Metal-binding</keyword>
<accession>A0ABQ6MRG1</accession>
<dbReference type="EMBL" id="BRYB01004468">
    <property type="protein sequence ID" value="GMI31579.1"/>
    <property type="molecule type" value="Genomic_DNA"/>
</dbReference>
<evidence type="ECO:0000256" key="7">
    <source>
        <dbReference type="ARBA" id="ARBA00023049"/>
    </source>
</evidence>